<dbReference type="EMBL" id="EAAA01000747">
    <property type="status" value="NOT_ANNOTATED_CDS"/>
    <property type="molecule type" value="Genomic_DNA"/>
</dbReference>
<sequence>MEICWQFDEQHRPAMTHVRDNLQQHFDKVARKHVDKSIAEVSSKLKYDAPTPAPSSQSIPINLLLPPFFRPSDVKPESSKAFLEESSLKISNFEDNIMSLINLARKALESDTTRCESLIHSLNEELNKLKVKELCPDDCSRFVFEINALCEKINNPESPVFRQLAIHGSKLCLGIKNKAVQTGFHESFSEKLK</sequence>
<dbReference type="HOGENOM" id="CLU_1408282_0_0_1"/>
<accession>H2XPE1</accession>
<proteinExistence type="predicted"/>
<dbReference type="AlphaFoldDB" id="H2XPE1"/>
<keyword evidence="2" id="KW-1185">Reference proteome</keyword>
<organism evidence="1 2">
    <name type="scientific">Ciona intestinalis</name>
    <name type="common">Transparent sea squirt</name>
    <name type="synonym">Ascidia intestinalis</name>
    <dbReference type="NCBI Taxonomy" id="7719"/>
    <lineage>
        <taxon>Eukaryota</taxon>
        <taxon>Metazoa</taxon>
        <taxon>Chordata</taxon>
        <taxon>Tunicata</taxon>
        <taxon>Ascidiacea</taxon>
        <taxon>Phlebobranchia</taxon>
        <taxon>Cionidae</taxon>
        <taxon>Ciona</taxon>
    </lineage>
</organism>
<reference evidence="1" key="4">
    <citation type="submission" date="2025-09" db="UniProtKB">
        <authorList>
            <consortium name="Ensembl"/>
        </authorList>
    </citation>
    <scope>IDENTIFICATION</scope>
</reference>
<evidence type="ECO:0000313" key="2">
    <source>
        <dbReference type="Proteomes" id="UP000008144"/>
    </source>
</evidence>
<reference evidence="2" key="1">
    <citation type="journal article" date="2002" name="Science">
        <title>The draft genome of Ciona intestinalis: insights into chordate and vertebrate origins.</title>
        <authorList>
            <person name="Dehal P."/>
            <person name="Satou Y."/>
            <person name="Campbell R.K."/>
            <person name="Chapman J."/>
            <person name="Degnan B."/>
            <person name="De Tomaso A."/>
            <person name="Davidson B."/>
            <person name="Di Gregorio A."/>
            <person name="Gelpke M."/>
            <person name="Goodstein D.M."/>
            <person name="Harafuji N."/>
            <person name="Hastings K.E."/>
            <person name="Ho I."/>
            <person name="Hotta K."/>
            <person name="Huang W."/>
            <person name="Kawashima T."/>
            <person name="Lemaire P."/>
            <person name="Martinez D."/>
            <person name="Meinertzhagen I.A."/>
            <person name="Necula S."/>
            <person name="Nonaka M."/>
            <person name="Putnam N."/>
            <person name="Rash S."/>
            <person name="Saiga H."/>
            <person name="Satake M."/>
            <person name="Terry A."/>
            <person name="Yamada L."/>
            <person name="Wang H.G."/>
            <person name="Awazu S."/>
            <person name="Azumi K."/>
            <person name="Boore J."/>
            <person name="Branno M."/>
            <person name="Chin-Bow S."/>
            <person name="DeSantis R."/>
            <person name="Doyle S."/>
            <person name="Francino P."/>
            <person name="Keys D.N."/>
            <person name="Haga S."/>
            <person name="Hayashi H."/>
            <person name="Hino K."/>
            <person name="Imai K.S."/>
            <person name="Inaba K."/>
            <person name="Kano S."/>
            <person name="Kobayashi K."/>
            <person name="Kobayashi M."/>
            <person name="Lee B.I."/>
            <person name="Makabe K.W."/>
            <person name="Manohar C."/>
            <person name="Matassi G."/>
            <person name="Medina M."/>
            <person name="Mochizuki Y."/>
            <person name="Mount S."/>
            <person name="Morishita T."/>
            <person name="Miura S."/>
            <person name="Nakayama A."/>
            <person name="Nishizaka S."/>
            <person name="Nomoto H."/>
            <person name="Ohta F."/>
            <person name="Oishi K."/>
            <person name="Rigoutsos I."/>
            <person name="Sano M."/>
            <person name="Sasaki A."/>
            <person name="Sasakura Y."/>
            <person name="Shoguchi E."/>
            <person name="Shin-i T."/>
            <person name="Spagnuolo A."/>
            <person name="Stainier D."/>
            <person name="Suzuki M.M."/>
            <person name="Tassy O."/>
            <person name="Takatori N."/>
            <person name="Tokuoka M."/>
            <person name="Yagi K."/>
            <person name="Yoshizaki F."/>
            <person name="Wada S."/>
            <person name="Zhang C."/>
            <person name="Hyatt P.D."/>
            <person name="Larimer F."/>
            <person name="Detter C."/>
            <person name="Doggett N."/>
            <person name="Glavina T."/>
            <person name="Hawkins T."/>
            <person name="Richardson P."/>
            <person name="Lucas S."/>
            <person name="Kohara Y."/>
            <person name="Levine M."/>
            <person name="Satoh N."/>
            <person name="Rokhsar D.S."/>
        </authorList>
    </citation>
    <scope>NUCLEOTIDE SEQUENCE [LARGE SCALE GENOMIC DNA]</scope>
</reference>
<dbReference type="InParanoid" id="H2XPE1"/>
<reference evidence="1" key="3">
    <citation type="submission" date="2025-08" db="UniProtKB">
        <authorList>
            <consortium name="Ensembl"/>
        </authorList>
    </citation>
    <scope>IDENTIFICATION</scope>
</reference>
<dbReference type="GeneTree" id="ENSGT00660000097269"/>
<reference evidence="1" key="2">
    <citation type="journal article" date="2008" name="Genome Biol.">
        <title>Improved genome assembly and evidence-based global gene model set for the chordate Ciona intestinalis: new insight into intron and operon populations.</title>
        <authorList>
            <person name="Satou Y."/>
            <person name="Mineta K."/>
            <person name="Ogasawara M."/>
            <person name="Sasakura Y."/>
            <person name="Shoguchi E."/>
            <person name="Ueno K."/>
            <person name="Yamada L."/>
            <person name="Matsumoto J."/>
            <person name="Wasserscheid J."/>
            <person name="Dewar K."/>
            <person name="Wiley G.B."/>
            <person name="Macmil S.L."/>
            <person name="Roe B.A."/>
            <person name="Zeller R.W."/>
            <person name="Hastings K.E."/>
            <person name="Lemaire P."/>
            <person name="Lindquist E."/>
            <person name="Endo T."/>
            <person name="Hotta K."/>
            <person name="Inaba K."/>
        </authorList>
    </citation>
    <scope>NUCLEOTIDE SEQUENCE [LARGE SCALE GENOMIC DNA]</scope>
    <source>
        <strain evidence="1">wild type</strain>
    </source>
</reference>
<evidence type="ECO:0000313" key="1">
    <source>
        <dbReference type="Ensembl" id="ENSCINP00000031524.1"/>
    </source>
</evidence>
<dbReference type="Proteomes" id="UP000008144">
    <property type="component" value="Chromosome 11"/>
</dbReference>
<protein>
    <submittedName>
        <fullName evidence="1">Uncharacterized protein</fullName>
    </submittedName>
</protein>
<dbReference type="Ensembl" id="ENSCINT00000033153.1">
    <property type="protein sequence ID" value="ENSCINP00000031524.1"/>
    <property type="gene ID" value="ENSCING00000020990.1"/>
</dbReference>
<name>H2XPE1_CIOIN</name>